<evidence type="ECO:0000313" key="2">
    <source>
        <dbReference type="EMBL" id="CAF1493896.1"/>
    </source>
</evidence>
<evidence type="ECO:0000313" key="3">
    <source>
        <dbReference type="EMBL" id="CAF4045298.1"/>
    </source>
</evidence>
<organism evidence="3 4">
    <name type="scientific">Adineta steineri</name>
    <dbReference type="NCBI Taxonomy" id="433720"/>
    <lineage>
        <taxon>Eukaryota</taxon>
        <taxon>Metazoa</taxon>
        <taxon>Spiralia</taxon>
        <taxon>Gnathifera</taxon>
        <taxon>Rotifera</taxon>
        <taxon>Eurotatoria</taxon>
        <taxon>Bdelloidea</taxon>
        <taxon>Adinetida</taxon>
        <taxon>Adinetidae</taxon>
        <taxon>Adineta</taxon>
    </lineage>
</organism>
<dbReference type="EMBL" id="CAJOAZ010004127">
    <property type="protein sequence ID" value="CAF4045298.1"/>
    <property type="molecule type" value="Genomic_DNA"/>
</dbReference>
<gene>
    <name evidence="2" type="ORF">JYZ213_LOCUS43086</name>
    <name evidence="3" type="ORF">OXD698_LOCUS32179</name>
</gene>
<feature type="region of interest" description="Disordered" evidence="1">
    <location>
        <begin position="56"/>
        <end position="95"/>
    </location>
</feature>
<accession>A0A819RCW4</accession>
<dbReference type="AlphaFoldDB" id="A0A819RCW4"/>
<dbReference type="Proteomes" id="UP000663844">
    <property type="component" value="Unassembled WGS sequence"/>
</dbReference>
<evidence type="ECO:0000256" key="1">
    <source>
        <dbReference type="SAM" id="MobiDB-lite"/>
    </source>
</evidence>
<dbReference type="Proteomes" id="UP000663845">
    <property type="component" value="Unassembled WGS sequence"/>
</dbReference>
<comment type="caution">
    <text evidence="3">The sequence shown here is derived from an EMBL/GenBank/DDBJ whole genome shotgun (WGS) entry which is preliminary data.</text>
</comment>
<protein>
    <submittedName>
        <fullName evidence="3">Uncharacterized protein</fullName>
    </submittedName>
</protein>
<feature type="compositionally biased region" description="Low complexity" evidence="1">
    <location>
        <begin position="64"/>
        <end position="75"/>
    </location>
</feature>
<evidence type="ECO:0000313" key="4">
    <source>
        <dbReference type="Proteomes" id="UP000663844"/>
    </source>
</evidence>
<reference evidence="3" key="1">
    <citation type="submission" date="2021-02" db="EMBL/GenBank/DDBJ databases">
        <authorList>
            <person name="Nowell W R."/>
        </authorList>
    </citation>
    <scope>NUCLEOTIDE SEQUENCE</scope>
</reference>
<name>A0A819RCW4_9BILA</name>
<proteinExistence type="predicted"/>
<dbReference type="EMBL" id="CAJNOG010002185">
    <property type="protein sequence ID" value="CAF1493896.1"/>
    <property type="molecule type" value="Genomic_DNA"/>
</dbReference>
<sequence length="95" mass="10784">MMAVAMVDLPELFMKTLFIPNETNRSITFPAYAKPSLDPDHMRRYLTQMLFDVCRKQKSDTQEQESTTTTTRPSTDAAAHVQQNGSLLVGINDFE</sequence>